<evidence type="ECO:0000256" key="1">
    <source>
        <dbReference type="SAM" id="Coils"/>
    </source>
</evidence>
<feature type="domain" description="M23ase beta-sheet core" evidence="3">
    <location>
        <begin position="299"/>
        <end position="402"/>
    </location>
</feature>
<reference evidence="4" key="1">
    <citation type="journal article" date="2021" name="PeerJ">
        <title>Extensive microbial diversity within the chicken gut microbiome revealed by metagenomics and culture.</title>
        <authorList>
            <person name="Gilroy R."/>
            <person name="Ravi A."/>
            <person name="Getino M."/>
            <person name="Pursley I."/>
            <person name="Horton D.L."/>
            <person name="Alikhan N.F."/>
            <person name="Baker D."/>
            <person name="Gharbi K."/>
            <person name="Hall N."/>
            <person name="Watson M."/>
            <person name="Adriaenssens E.M."/>
            <person name="Foster-Nyarko E."/>
            <person name="Jarju S."/>
            <person name="Secka A."/>
            <person name="Antonio M."/>
            <person name="Oren A."/>
            <person name="Chaudhuri R.R."/>
            <person name="La Ragione R."/>
            <person name="Hildebrand F."/>
            <person name="Pallen M.J."/>
        </authorList>
    </citation>
    <scope>NUCLEOTIDE SEQUENCE</scope>
    <source>
        <strain evidence="4">CHK188-11489</strain>
    </source>
</reference>
<protein>
    <submittedName>
        <fullName evidence="4">Peptidoglycan DD-metalloendopeptidase family protein</fullName>
    </submittedName>
</protein>
<organism evidence="4 5">
    <name type="scientific">Candidatus Gemmiger avistercoris</name>
    <dbReference type="NCBI Taxonomy" id="2838606"/>
    <lineage>
        <taxon>Bacteria</taxon>
        <taxon>Bacillati</taxon>
        <taxon>Bacillota</taxon>
        <taxon>Clostridia</taxon>
        <taxon>Eubacteriales</taxon>
        <taxon>Gemmiger</taxon>
    </lineage>
</organism>
<keyword evidence="2" id="KW-0732">Signal</keyword>
<dbReference type="SUPFAM" id="SSF51261">
    <property type="entry name" value="Duplicated hybrid motif"/>
    <property type="match status" value="1"/>
</dbReference>
<dbReference type="EMBL" id="DXBF01000058">
    <property type="protein sequence ID" value="HIZ62528.1"/>
    <property type="molecule type" value="Genomic_DNA"/>
</dbReference>
<feature type="chain" id="PRO_5039381368" evidence="2">
    <location>
        <begin position="25"/>
        <end position="408"/>
    </location>
</feature>
<dbReference type="InterPro" id="IPR011055">
    <property type="entry name" value="Dup_hybrid_motif"/>
</dbReference>
<dbReference type="AlphaFoldDB" id="A0A9D2JQ06"/>
<dbReference type="Proteomes" id="UP000824105">
    <property type="component" value="Unassembled WGS sequence"/>
</dbReference>
<dbReference type="Pfam" id="PF01551">
    <property type="entry name" value="Peptidase_M23"/>
    <property type="match status" value="1"/>
</dbReference>
<dbReference type="GO" id="GO:0004222">
    <property type="term" value="F:metalloendopeptidase activity"/>
    <property type="evidence" value="ECO:0007669"/>
    <property type="project" value="TreeGrafter"/>
</dbReference>
<evidence type="ECO:0000313" key="4">
    <source>
        <dbReference type="EMBL" id="HIZ62528.1"/>
    </source>
</evidence>
<reference evidence="4" key="2">
    <citation type="submission" date="2021-04" db="EMBL/GenBank/DDBJ databases">
        <authorList>
            <person name="Gilroy R."/>
        </authorList>
    </citation>
    <scope>NUCLEOTIDE SEQUENCE</scope>
    <source>
        <strain evidence="4">CHK188-11489</strain>
    </source>
</reference>
<gene>
    <name evidence="4" type="ORF">H9724_07160</name>
</gene>
<evidence type="ECO:0000313" key="5">
    <source>
        <dbReference type="Proteomes" id="UP000824105"/>
    </source>
</evidence>
<dbReference type="PANTHER" id="PTHR21666:SF270">
    <property type="entry name" value="MUREIN HYDROLASE ACTIVATOR ENVC"/>
    <property type="match status" value="1"/>
</dbReference>
<feature type="coiled-coil region" evidence="1">
    <location>
        <begin position="32"/>
        <end position="122"/>
    </location>
</feature>
<feature type="coiled-coil region" evidence="1">
    <location>
        <begin position="165"/>
        <end position="235"/>
    </location>
</feature>
<comment type="caution">
    <text evidence="4">The sequence shown here is derived from an EMBL/GenBank/DDBJ whole genome shotgun (WGS) entry which is preliminary data.</text>
</comment>
<dbReference type="InterPro" id="IPR016047">
    <property type="entry name" value="M23ase_b-sheet_dom"/>
</dbReference>
<feature type="signal peptide" evidence="2">
    <location>
        <begin position="1"/>
        <end position="24"/>
    </location>
</feature>
<dbReference type="Gene3D" id="2.70.70.10">
    <property type="entry name" value="Glucose Permease (Domain IIA)"/>
    <property type="match status" value="1"/>
</dbReference>
<proteinExistence type="predicted"/>
<evidence type="ECO:0000256" key="2">
    <source>
        <dbReference type="SAM" id="SignalP"/>
    </source>
</evidence>
<sequence>MRTTFLSFAALLPAALLLAGTVLALPVQAAREQDLETQKQQAQQEYETAQETLEDLQGQTQQAQQQVETLQGEVGAIAAQLEGVYAALQEAQRIQLEQQANYEQADAALQQTQAEYEASRARCKEQLSAMQKLDGGGAIGLLAQADSLYQLLTFTDALRQISAKNNEILQELAARSAALEQARQEAETARLQAEAAAAALEQQQAALDGTRRELQEALQDANDDLSEQQAAEQAQAAVTEAARKAYEEATAALDAYVRAQSDRYTTDALILTSLEFRCPLDSYGSITTRFSEPDPWGVPHRGTDFAAPNGTPIYAVAAGVISAAGPVNSYGNCVQVSHGTASDGSRYDSLYAHMSRIAVSQGQQVRQGDLLGYVGNTGNVYGANGGYHLHLELRINGVRTDPLAYIPH</sequence>
<dbReference type="Gene3D" id="6.10.250.3150">
    <property type="match status" value="1"/>
</dbReference>
<dbReference type="PANTHER" id="PTHR21666">
    <property type="entry name" value="PEPTIDASE-RELATED"/>
    <property type="match status" value="1"/>
</dbReference>
<keyword evidence="1" id="KW-0175">Coiled coil</keyword>
<dbReference type="InterPro" id="IPR050570">
    <property type="entry name" value="Cell_wall_metabolism_enzyme"/>
</dbReference>
<name>A0A9D2JQ06_9FIRM</name>
<accession>A0A9D2JQ06</accession>
<dbReference type="CDD" id="cd12797">
    <property type="entry name" value="M23_peptidase"/>
    <property type="match status" value="1"/>
</dbReference>
<evidence type="ECO:0000259" key="3">
    <source>
        <dbReference type="Pfam" id="PF01551"/>
    </source>
</evidence>